<dbReference type="PANTHER" id="PTHR34582:SF2">
    <property type="entry name" value="UPF0702 TRANSMEMBRANE PROTEIN YDFR"/>
    <property type="match status" value="1"/>
</dbReference>
<evidence type="ECO:0000256" key="4">
    <source>
        <dbReference type="ARBA" id="ARBA00022692"/>
    </source>
</evidence>
<dbReference type="Gene3D" id="3.30.240.20">
    <property type="entry name" value="bsu07140 like domains"/>
    <property type="match status" value="1"/>
</dbReference>
<dbReference type="InterPro" id="IPR023090">
    <property type="entry name" value="UPF0702_alpha/beta_dom_sf"/>
</dbReference>
<dbReference type="AlphaFoldDB" id="A0A942Z4F6"/>
<feature type="domain" description="YetF C-terminal" evidence="8">
    <location>
        <begin position="76"/>
        <end position="145"/>
    </location>
</feature>
<keyword evidence="5 7" id="KW-1133">Transmembrane helix</keyword>
<dbReference type="PANTHER" id="PTHR34582">
    <property type="entry name" value="UPF0702 TRANSMEMBRANE PROTEIN YCAP"/>
    <property type="match status" value="1"/>
</dbReference>
<evidence type="ECO:0000313" key="9">
    <source>
        <dbReference type="EMBL" id="MBS4224593.1"/>
    </source>
</evidence>
<evidence type="ECO:0000256" key="5">
    <source>
        <dbReference type="ARBA" id="ARBA00022989"/>
    </source>
</evidence>
<feature type="transmembrane region" description="Helical" evidence="7">
    <location>
        <begin position="34"/>
        <end position="50"/>
    </location>
</feature>
<keyword evidence="10" id="KW-1185">Reference proteome</keyword>
<feature type="transmembrane region" description="Helical" evidence="7">
    <location>
        <begin position="6"/>
        <end position="22"/>
    </location>
</feature>
<dbReference type="RefSeq" id="WP_213099644.1">
    <property type="nucleotide sequence ID" value="NZ_JAGYPH010000004.1"/>
</dbReference>
<evidence type="ECO:0000313" key="10">
    <source>
        <dbReference type="Proteomes" id="UP000676456"/>
    </source>
</evidence>
<comment type="similarity">
    <text evidence="2">Belongs to the UPF0702 family.</text>
</comment>
<dbReference type="EMBL" id="JAGYPN010000004">
    <property type="protein sequence ID" value="MBS4224593.1"/>
    <property type="molecule type" value="Genomic_DNA"/>
</dbReference>
<evidence type="ECO:0000256" key="6">
    <source>
        <dbReference type="ARBA" id="ARBA00023136"/>
    </source>
</evidence>
<evidence type="ECO:0000259" key="8">
    <source>
        <dbReference type="Pfam" id="PF04239"/>
    </source>
</evidence>
<protein>
    <submittedName>
        <fullName evidence="9">DUF421 domain-containing protein</fullName>
    </submittedName>
</protein>
<keyword evidence="6 7" id="KW-0472">Membrane</keyword>
<evidence type="ECO:0000256" key="7">
    <source>
        <dbReference type="SAM" id="Phobius"/>
    </source>
</evidence>
<organism evidence="9 10">
    <name type="scientific">Lederbergia citrea</name>
    <dbReference type="NCBI Taxonomy" id="2833581"/>
    <lineage>
        <taxon>Bacteria</taxon>
        <taxon>Bacillati</taxon>
        <taxon>Bacillota</taxon>
        <taxon>Bacilli</taxon>
        <taxon>Bacillales</taxon>
        <taxon>Bacillaceae</taxon>
        <taxon>Lederbergia</taxon>
    </lineage>
</organism>
<keyword evidence="3" id="KW-1003">Cell membrane</keyword>
<evidence type="ECO:0000256" key="2">
    <source>
        <dbReference type="ARBA" id="ARBA00006448"/>
    </source>
</evidence>
<dbReference type="Proteomes" id="UP000676456">
    <property type="component" value="Unassembled WGS sequence"/>
</dbReference>
<name>A0A942Z4F6_9BACI</name>
<proteinExistence type="inferred from homology"/>
<comment type="caution">
    <text evidence="9">The sequence shown here is derived from an EMBL/GenBank/DDBJ whole genome shotgun (WGS) entry which is preliminary data.</text>
</comment>
<dbReference type="InterPro" id="IPR007353">
    <property type="entry name" value="DUF421"/>
</dbReference>
<feature type="transmembrane region" description="Helical" evidence="7">
    <location>
        <begin position="56"/>
        <end position="73"/>
    </location>
</feature>
<sequence>MSLFWKVILIALMGIVILKFSGRKSISQMTIPEVVVMLSIGTVLVQPIGQKSVGKTGMVVALFVAVLFLLEYLQLKINWLEKLVTGKSKIVIQNGVLNVPELKKLRLTVDQLEMRLRMAGITKIEDVKTATIESNGDLGYELMEDAKPLTIGDFKRLMGGYLETQSVEQQDNIFAELDNQQKDHPKYLQ</sequence>
<accession>A0A942Z4F6</accession>
<keyword evidence="4 7" id="KW-0812">Transmembrane</keyword>
<comment type="subcellular location">
    <subcellularLocation>
        <location evidence="1">Cell membrane</location>
        <topology evidence="1">Multi-pass membrane protein</topology>
    </subcellularLocation>
</comment>
<evidence type="ECO:0000256" key="1">
    <source>
        <dbReference type="ARBA" id="ARBA00004651"/>
    </source>
</evidence>
<evidence type="ECO:0000256" key="3">
    <source>
        <dbReference type="ARBA" id="ARBA00022475"/>
    </source>
</evidence>
<gene>
    <name evidence="9" type="ORF">KHA91_17930</name>
</gene>
<dbReference type="GO" id="GO:0005886">
    <property type="term" value="C:plasma membrane"/>
    <property type="evidence" value="ECO:0007669"/>
    <property type="project" value="UniProtKB-SubCell"/>
</dbReference>
<dbReference type="Pfam" id="PF04239">
    <property type="entry name" value="DUF421"/>
    <property type="match status" value="1"/>
</dbReference>
<reference evidence="9 10" key="1">
    <citation type="submission" date="2021-05" db="EMBL/GenBank/DDBJ databases">
        <title>Novel Bacillus species.</title>
        <authorList>
            <person name="Liu G."/>
        </authorList>
    </citation>
    <scope>NUCLEOTIDE SEQUENCE [LARGE SCALE GENOMIC DNA]</scope>
    <source>
        <strain evidence="9 10">FJAT-49682</strain>
    </source>
</reference>